<gene>
    <name evidence="7" type="ORF">AFUS01_LOCUS47039</name>
</gene>
<dbReference type="InterPro" id="IPR019826">
    <property type="entry name" value="Carboxylesterase_B_AS"/>
</dbReference>
<dbReference type="PANTHER" id="PTHR43142:SF1">
    <property type="entry name" value="CARBOXYLIC ESTER HYDROLASE"/>
    <property type="match status" value="1"/>
</dbReference>
<reference evidence="7" key="1">
    <citation type="submission" date="2021-06" db="EMBL/GenBank/DDBJ databases">
        <authorList>
            <person name="Hodson N. C."/>
            <person name="Mongue J. A."/>
            <person name="Jaron S. K."/>
        </authorList>
    </citation>
    <scope>NUCLEOTIDE SEQUENCE</scope>
</reference>
<dbReference type="AlphaFoldDB" id="A0A8J2PYC9"/>
<feature type="signal peptide" evidence="5">
    <location>
        <begin position="1"/>
        <end position="19"/>
    </location>
</feature>
<keyword evidence="3 5" id="KW-0378">Hydrolase</keyword>
<dbReference type="Proteomes" id="UP000708208">
    <property type="component" value="Unassembled WGS sequence"/>
</dbReference>
<evidence type="ECO:0000256" key="2">
    <source>
        <dbReference type="ARBA" id="ARBA00022487"/>
    </source>
</evidence>
<evidence type="ECO:0000256" key="4">
    <source>
        <dbReference type="ARBA" id="ARBA00023180"/>
    </source>
</evidence>
<dbReference type="Pfam" id="PF00135">
    <property type="entry name" value="COesterase"/>
    <property type="match status" value="1"/>
</dbReference>
<evidence type="ECO:0000313" key="7">
    <source>
        <dbReference type="EMBL" id="CAG7838019.1"/>
    </source>
</evidence>
<evidence type="ECO:0000256" key="5">
    <source>
        <dbReference type="RuleBase" id="RU361235"/>
    </source>
</evidence>
<dbReference type="InterPro" id="IPR002018">
    <property type="entry name" value="CarbesteraseB"/>
</dbReference>
<feature type="chain" id="PRO_5035488346" description="Carboxylic ester hydrolase" evidence="5">
    <location>
        <begin position="20"/>
        <end position="567"/>
    </location>
</feature>
<dbReference type="GO" id="GO:0052689">
    <property type="term" value="F:carboxylic ester hydrolase activity"/>
    <property type="evidence" value="ECO:0007669"/>
    <property type="project" value="UniProtKB-KW"/>
</dbReference>
<evidence type="ECO:0000259" key="6">
    <source>
        <dbReference type="Pfam" id="PF00135"/>
    </source>
</evidence>
<keyword evidence="5" id="KW-0732">Signal</keyword>
<name>A0A8J2PYC9_9HEXA</name>
<dbReference type="EMBL" id="CAJVCH010571627">
    <property type="protein sequence ID" value="CAG7838019.1"/>
    <property type="molecule type" value="Genomic_DNA"/>
</dbReference>
<feature type="domain" description="Carboxylesterase type B" evidence="6">
    <location>
        <begin position="21"/>
        <end position="551"/>
    </location>
</feature>
<keyword evidence="4" id="KW-0325">Glycoprotein</keyword>
<dbReference type="PROSITE" id="PS00122">
    <property type="entry name" value="CARBOXYLESTERASE_B_1"/>
    <property type="match status" value="1"/>
</dbReference>
<proteinExistence type="inferred from homology"/>
<keyword evidence="2" id="KW-0719">Serine esterase</keyword>
<dbReference type="PANTHER" id="PTHR43142">
    <property type="entry name" value="CARBOXYLIC ESTER HYDROLASE"/>
    <property type="match status" value="1"/>
</dbReference>
<dbReference type="OrthoDB" id="19653at2759"/>
<protein>
    <recommendedName>
        <fullName evidence="5">Carboxylic ester hydrolase</fullName>
        <ecNumber evidence="5">3.1.1.-</ecNumber>
    </recommendedName>
</protein>
<evidence type="ECO:0000313" key="8">
    <source>
        <dbReference type="Proteomes" id="UP000708208"/>
    </source>
</evidence>
<evidence type="ECO:0000256" key="3">
    <source>
        <dbReference type="ARBA" id="ARBA00022801"/>
    </source>
</evidence>
<comment type="similarity">
    <text evidence="1 5">Belongs to the type-B carboxylesterase/lipase family.</text>
</comment>
<sequence length="567" mass="62426">MAKFVICVLAGFILAQCAAQETFVTIKNGTMRGKLAETANGGGKMYVYTGIPYGKAPMGELRFKNPQPTEGWTEDIFNATEKCTACPQYQTASNPGEDCLQLNVFTKRKGAETPEASKSAKAEGDLLPVMVFFFGGGFALGDNSYYTGTKLLAKDAVLVVPNYRVGVLGFLSTGDEVSPGNYGLKDQNLALRWVQENIEAFGGDPNRVTIFGESAGGASALYHLISPLSRGLFHGVIAQSGTPISIWARHRNPLQAAQQFGTVVNCTSRNSAELVSCLREKPAEEISIAVFNNLVGVLSRMEMELPSSTPVIEPNLPGAFITEDPYKLLTQGDLPDVPVILGGCLNEGSFVLGGFYFLSLANSTRIEDPFYIHEDLIPDLLSTYQITDAAVAETIALGFMPGSRRDNFTEIQPNLNDMLSVFFNKAAILRTADVLSRRLSNVYLYSFEQPSRNTMWTLLWQFVVPIFGGQKPPVDGGIMHADDLMYMFNFPFIPTPTDRTFTKIYNEIWTNFATTGNPTPATNEEYANWPRYTVQNQEYYRLRLDSSVGKDYASTFRAPYNQPEASV</sequence>
<dbReference type="EC" id="3.1.1.-" evidence="5"/>
<keyword evidence="8" id="KW-1185">Reference proteome</keyword>
<accession>A0A8J2PYC9</accession>
<evidence type="ECO:0000256" key="1">
    <source>
        <dbReference type="ARBA" id="ARBA00005964"/>
    </source>
</evidence>
<comment type="caution">
    <text evidence="7">The sequence shown here is derived from an EMBL/GenBank/DDBJ whole genome shotgun (WGS) entry which is preliminary data.</text>
</comment>
<organism evidence="7 8">
    <name type="scientific">Allacma fusca</name>
    <dbReference type="NCBI Taxonomy" id="39272"/>
    <lineage>
        <taxon>Eukaryota</taxon>
        <taxon>Metazoa</taxon>
        <taxon>Ecdysozoa</taxon>
        <taxon>Arthropoda</taxon>
        <taxon>Hexapoda</taxon>
        <taxon>Collembola</taxon>
        <taxon>Symphypleona</taxon>
        <taxon>Sminthuridae</taxon>
        <taxon>Allacma</taxon>
    </lineage>
</organism>